<reference evidence="1" key="1">
    <citation type="submission" date="2014-11" db="EMBL/GenBank/DDBJ databases">
        <authorList>
            <person name="Amaro Gonzalez C."/>
        </authorList>
    </citation>
    <scope>NUCLEOTIDE SEQUENCE</scope>
</reference>
<evidence type="ECO:0000313" key="1">
    <source>
        <dbReference type="EMBL" id="JAH27932.1"/>
    </source>
</evidence>
<name>A0A0E9RGK5_ANGAN</name>
<dbReference type="AlphaFoldDB" id="A0A0E9RGK5"/>
<dbReference type="EMBL" id="GBXM01080645">
    <property type="protein sequence ID" value="JAH27932.1"/>
    <property type="molecule type" value="Transcribed_RNA"/>
</dbReference>
<reference evidence="1" key="2">
    <citation type="journal article" date="2015" name="Fish Shellfish Immunol.">
        <title>Early steps in the European eel (Anguilla anguilla)-Vibrio vulnificus interaction in the gills: Role of the RtxA13 toxin.</title>
        <authorList>
            <person name="Callol A."/>
            <person name="Pajuelo D."/>
            <person name="Ebbesson L."/>
            <person name="Teles M."/>
            <person name="MacKenzie S."/>
            <person name="Amaro C."/>
        </authorList>
    </citation>
    <scope>NUCLEOTIDE SEQUENCE</scope>
</reference>
<organism evidence="1">
    <name type="scientific">Anguilla anguilla</name>
    <name type="common">European freshwater eel</name>
    <name type="synonym">Muraena anguilla</name>
    <dbReference type="NCBI Taxonomy" id="7936"/>
    <lineage>
        <taxon>Eukaryota</taxon>
        <taxon>Metazoa</taxon>
        <taxon>Chordata</taxon>
        <taxon>Craniata</taxon>
        <taxon>Vertebrata</taxon>
        <taxon>Euteleostomi</taxon>
        <taxon>Actinopterygii</taxon>
        <taxon>Neopterygii</taxon>
        <taxon>Teleostei</taxon>
        <taxon>Anguilliformes</taxon>
        <taxon>Anguillidae</taxon>
        <taxon>Anguilla</taxon>
    </lineage>
</organism>
<proteinExistence type="predicted"/>
<sequence>MRLASEASVRAESRFCEARWVG</sequence>
<protein>
    <submittedName>
        <fullName evidence="1">Uncharacterized protein</fullName>
    </submittedName>
</protein>
<accession>A0A0E9RGK5</accession>